<sequence>MSASNDHQVLSLPPEILIDILEYTIRTHRESIVAVLSTCSLFNILGRGIIHQNLAFTSLFQLHCFTQTLPQRIPSSTKPYFACSPRTLTLELAGGRLWFAEQDYQVGTWDLLYKAAGNMINQLHGNTGSTTRGTQERLKLESIRLRLNSHTGDSSGAIYKALCGLDSQSFTWTGPDPPHHFSTAIVRHAVPPLFRALTTYTRLTHLKLTNISFPDYHENQRYELPTLYALQFFYLGQSTFLRAPTIAQFILKCLYPEFDFSNIEGGFSVEPSESTTGAEDRRFPSPTSAKLSCIQEIRLVDVYEGSIWENRLRMPHIVRAVEVLLGTNQMPLGEVKDAISKVVRVEVQTERIEGGDRGD</sequence>
<gene>
    <name evidence="1" type="ORF">V5O48_002096</name>
</gene>
<proteinExistence type="predicted"/>
<dbReference type="EMBL" id="JBAHYK010000044">
    <property type="protein sequence ID" value="KAL0579925.1"/>
    <property type="molecule type" value="Genomic_DNA"/>
</dbReference>
<name>A0ABR3FWL6_9AGAR</name>
<evidence type="ECO:0000313" key="1">
    <source>
        <dbReference type="EMBL" id="KAL0579925.1"/>
    </source>
</evidence>
<protein>
    <recommendedName>
        <fullName evidence="3">F-box domain-containing protein</fullName>
    </recommendedName>
</protein>
<keyword evidence="2" id="KW-1185">Reference proteome</keyword>
<organism evidence="1 2">
    <name type="scientific">Marasmius crinis-equi</name>
    <dbReference type="NCBI Taxonomy" id="585013"/>
    <lineage>
        <taxon>Eukaryota</taxon>
        <taxon>Fungi</taxon>
        <taxon>Dikarya</taxon>
        <taxon>Basidiomycota</taxon>
        <taxon>Agaricomycotina</taxon>
        <taxon>Agaricomycetes</taxon>
        <taxon>Agaricomycetidae</taxon>
        <taxon>Agaricales</taxon>
        <taxon>Marasmiineae</taxon>
        <taxon>Marasmiaceae</taxon>
        <taxon>Marasmius</taxon>
    </lineage>
</organism>
<evidence type="ECO:0008006" key="3">
    <source>
        <dbReference type="Google" id="ProtNLM"/>
    </source>
</evidence>
<comment type="caution">
    <text evidence="1">The sequence shown here is derived from an EMBL/GenBank/DDBJ whole genome shotgun (WGS) entry which is preliminary data.</text>
</comment>
<dbReference type="Proteomes" id="UP001465976">
    <property type="component" value="Unassembled WGS sequence"/>
</dbReference>
<reference evidence="1 2" key="1">
    <citation type="submission" date="2024-02" db="EMBL/GenBank/DDBJ databases">
        <title>A draft genome for the cacao thread blight pathogen Marasmius crinis-equi.</title>
        <authorList>
            <person name="Cohen S.P."/>
            <person name="Baruah I.K."/>
            <person name="Amoako-Attah I."/>
            <person name="Bukari Y."/>
            <person name="Meinhardt L.W."/>
            <person name="Bailey B.A."/>
        </authorList>
    </citation>
    <scope>NUCLEOTIDE SEQUENCE [LARGE SCALE GENOMIC DNA]</scope>
    <source>
        <strain evidence="1 2">GH-76</strain>
    </source>
</reference>
<evidence type="ECO:0000313" key="2">
    <source>
        <dbReference type="Proteomes" id="UP001465976"/>
    </source>
</evidence>
<accession>A0ABR3FWL6</accession>